<proteinExistence type="predicted"/>
<keyword evidence="1" id="KW-0732">Signal</keyword>
<evidence type="ECO:0008006" key="4">
    <source>
        <dbReference type="Google" id="ProtNLM"/>
    </source>
</evidence>
<feature type="chain" id="PRO_5011582267" description="NIPSNAP protein" evidence="1">
    <location>
        <begin position="22"/>
        <end position="149"/>
    </location>
</feature>
<evidence type="ECO:0000256" key="1">
    <source>
        <dbReference type="SAM" id="SignalP"/>
    </source>
</evidence>
<protein>
    <recommendedName>
        <fullName evidence="4">NIPSNAP protein</fullName>
    </recommendedName>
</protein>
<dbReference type="AlphaFoldDB" id="A0A1H7R4I6"/>
<keyword evidence="3" id="KW-1185">Reference proteome</keyword>
<name>A0A1H7R4I6_9GAMM</name>
<dbReference type="EMBL" id="FOBI01000013">
    <property type="protein sequence ID" value="SEL54898.1"/>
    <property type="molecule type" value="Genomic_DNA"/>
</dbReference>
<reference evidence="3" key="1">
    <citation type="submission" date="2016-10" db="EMBL/GenBank/DDBJ databases">
        <authorList>
            <person name="Varghese N."/>
            <person name="Submissions S."/>
        </authorList>
    </citation>
    <scope>NUCLEOTIDE SEQUENCE [LARGE SCALE GENOMIC DNA]</scope>
    <source>
        <strain evidence="3">CGMCC 1.9127</strain>
    </source>
</reference>
<evidence type="ECO:0000313" key="2">
    <source>
        <dbReference type="EMBL" id="SEL54898.1"/>
    </source>
</evidence>
<gene>
    <name evidence="2" type="ORF">SAMN05216262_11373</name>
</gene>
<organism evidence="2 3">
    <name type="scientific">Colwellia chukchiensis</name>
    <dbReference type="NCBI Taxonomy" id="641665"/>
    <lineage>
        <taxon>Bacteria</taxon>
        <taxon>Pseudomonadati</taxon>
        <taxon>Pseudomonadota</taxon>
        <taxon>Gammaproteobacteria</taxon>
        <taxon>Alteromonadales</taxon>
        <taxon>Colwelliaceae</taxon>
        <taxon>Colwellia</taxon>
    </lineage>
</organism>
<sequence>MRQFIKLISLCCILFAVSSHAELEIYKDYDIGTEVISMTTVRIAPNMGDVYLAGIKQSWVKAVKLQKKLGYIKDWKIYSSELPQSGDFNMVLMVVFDSSADLEPNQKKYNTFMKSWGQANQDNARELTKTYPNVRTLTGEYRLREIILK</sequence>
<dbReference type="RefSeq" id="WP_233144029.1">
    <property type="nucleotide sequence ID" value="NZ_FOBI01000013.1"/>
</dbReference>
<accession>A0A1H7R4I6</accession>
<feature type="signal peptide" evidence="1">
    <location>
        <begin position="1"/>
        <end position="21"/>
    </location>
</feature>
<dbReference type="Proteomes" id="UP000199297">
    <property type="component" value="Unassembled WGS sequence"/>
</dbReference>
<evidence type="ECO:0000313" key="3">
    <source>
        <dbReference type="Proteomes" id="UP000199297"/>
    </source>
</evidence>